<dbReference type="Gene3D" id="1.10.10.10">
    <property type="entry name" value="Winged helix-like DNA-binding domain superfamily/Winged helix DNA-binding domain"/>
    <property type="match status" value="1"/>
</dbReference>
<organism evidence="2 3">
    <name type="scientific">Nisaea acidiphila</name>
    <dbReference type="NCBI Taxonomy" id="1862145"/>
    <lineage>
        <taxon>Bacteria</taxon>
        <taxon>Pseudomonadati</taxon>
        <taxon>Pseudomonadota</taxon>
        <taxon>Alphaproteobacteria</taxon>
        <taxon>Rhodospirillales</taxon>
        <taxon>Thalassobaculaceae</taxon>
        <taxon>Nisaea</taxon>
    </lineage>
</organism>
<gene>
    <name evidence="2" type="ORF">NUH88_19910</name>
</gene>
<dbReference type="EMBL" id="CP102480">
    <property type="protein sequence ID" value="UUX49653.1"/>
    <property type="molecule type" value="Genomic_DNA"/>
</dbReference>
<reference evidence="2" key="1">
    <citation type="submission" date="2022-08" db="EMBL/GenBank/DDBJ databases">
        <title>Nisaea acidiphila sp. nov., isolated from a marine algal debris and emended description of the genus Nisaea Urios et al. 2008.</title>
        <authorList>
            <person name="Kwon K."/>
        </authorList>
    </citation>
    <scope>NUCLEOTIDE SEQUENCE</scope>
    <source>
        <strain evidence="2">MEBiC11861</strain>
    </source>
</reference>
<dbReference type="InterPro" id="IPR036388">
    <property type="entry name" value="WH-like_DNA-bd_sf"/>
</dbReference>
<feature type="region of interest" description="Disordered" evidence="1">
    <location>
        <begin position="17"/>
        <end position="39"/>
    </location>
</feature>
<dbReference type="SUPFAM" id="SSF46785">
    <property type="entry name" value="Winged helix' DNA-binding domain"/>
    <property type="match status" value="1"/>
</dbReference>
<protein>
    <submittedName>
        <fullName evidence="2">DUF3253 domain-containing protein</fullName>
    </submittedName>
</protein>
<dbReference type="InterPro" id="IPR036390">
    <property type="entry name" value="WH_DNA-bd_sf"/>
</dbReference>
<evidence type="ECO:0000313" key="2">
    <source>
        <dbReference type="EMBL" id="UUX49653.1"/>
    </source>
</evidence>
<proteinExistence type="predicted"/>
<evidence type="ECO:0000256" key="1">
    <source>
        <dbReference type="SAM" id="MobiDB-lite"/>
    </source>
</evidence>
<dbReference type="InterPro" id="IPR021660">
    <property type="entry name" value="DUF3253"/>
</dbReference>
<dbReference type="AlphaFoldDB" id="A0A9J7AW46"/>
<sequence length="88" mass="9318">MDDVTLKELMLEALEKAGGSSLSPSEFGRAAGGDPSGPKPAWRALLRQIERVAIVLESEGVLVALRKGKPVPISEAKGVIRYGPPPRV</sequence>
<dbReference type="Pfam" id="PF11625">
    <property type="entry name" value="DUF3253"/>
    <property type="match status" value="1"/>
</dbReference>
<keyword evidence="3" id="KW-1185">Reference proteome</keyword>
<dbReference type="KEGG" id="naci:NUH88_19910"/>
<dbReference type="RefSeq" id="WP_257768445.1">
    <property type="nucleotide sequence ID" value="NZ_CP102480.1"/>
</dbReference>
<dbReference type="Proteomes" id="UP001060336">
    <property type="component" value="Chromosome"/>
</dbReference>
<evidence type="ECO:0000313" key="3">
    <source>
        <dbReference type="Proteomes" id="UP001060336"/>
    </source>
</evidence>
<name>A0A9J7AW46_9PROT</name>
<accession>A0A9J7AW46</accession>